<dbReference type="Gene3D" id="3.40.50.1820">
    <property type="entry name" value="alpha/beta hydrolase"/>
    <property type="match status" value="1"/>
</dbReference>
<protein>
    <recommendedName>
        <fullName evidence="3">Carboxylic ester hydrolase</fullName>
        <ecNumber evidence="3">3.1.1.-</ecNumber>
    </recommendedName>
</protein>
<dbReference type="PANTHER" id="PTHR43142:SF3">
    <property type="entry name" value="PUTATIVE (AFU_ORTHOLOGUE AFUA_3G09070)-RELATED"/>
    <property type="match status" value="1"/>
</dbReference>
<dbReference type="InterPro" id="IPR019826">
    <property type="entry name" value="Carboxylesterase_B_AS"/>
</dbReference>
<keyword evidence="2 3" id="KW-0378">Hydrolase</keyword>
<evidence type="ECO:0000256" key="1">
    <source>
        <dbReference type="ARBA" id="ARBA00005964"/>
    </source>
</evidence>
<feature type="chain" id="PRO_5041485597" description="Carboxylic ester hydrolase" evidence="3">
    <location>
        <begin position="20"/>
        <end position="692"/>
    </location>
</feature>
<evidence type="ECO:0000313" key="5">
    <source>
        <dbReference type="EMBL" id="KAK0385617.1"/>
    </source>
</evidence>
<dbReference type="EMBL" id="JAPDFR010000006">
    <property type="protein sequence ID" value="KAK0385617.1"/>
    <property type="molecule type" value="Genomic_DNA"/>
</dbReference>
<sequence>MLALGTIGTLAAIASLVGAAAKPSDCSITNAKTSLTLIYENNLNLTDDANHVGAVILDPTSKPAAASACALIGETLLSKSTIEAHEDDFLHQLSYQSFAKRAGPNQLYWINEGTVSVDHRNQQLTFQSDYRPALHELPVLCTQSSTNGQPDAVATAQNKIKVPSQGNTYIGYRNLKSFRFQGIRYAKPPKRFEYTTLNEPRGQTIDATQYGEQCLQGGGGSEDCLFLNIQTPYIPKAGSKKNLRPVLFWIHGGGFTGGAGSAGNSDGGQLASREDVVTVTMNYRLSTLGFLAVPGTNVTGNYGIADQQLALEWTLKNIENFGGDPNQITLNGGSAGACSVRVHLGSPKSIGKFQGAIAMSNLGGGQSLGLTGGNYATQYSNYPTIQGSYDLSSKLFSEAGCDSDDHEEQVACLKKVDAKTIIGLSTVARYVVQDGEYVNTPELIVSKRGPHTAHVPVIFGIAEDDGSSFCDYPDADDNELEGIEKGLGISEHYAKSIVDSGLFPYYDSGNRTQDIFNVSQRVATDQQFRCIDQASAYAGAKTGAFKSAYFYESTRTACPGYNPENLACPAPKPGFPNGSPYDPYFRMHGSDQAEAFGYLDVVRDAKDVYAIQMSLGYFGSFIRSGQPNPSPGYLAARGYGNILEVTRKTGPWEPIRDADGPIRLLDWPSTAGKFVDVPQCAFLNYSINYYLE</sequence>
<reference evidence="5" key="1">
    <citation type="submission" date="2022-10" db="EMBL/GenBank/DDBJ databases">
        <title>Determination and structural analysis of whole genome sequence of Sarocladium strictum F4-1.</title>
        <authorList>
            <person name="Hu L."/>
            <person name="Jiang Y."/>
        </authorList>
    </citation>
    <scope>NUCLEOTIDE SEQUENCE</scope>
    <source>
        <strain evidence="5">F4-1</strain>
    </source>
</reference>
<dbReference type="GO" id="GO:0016787">
    <property type="term" value="F:hydrolase activity"/>
    <property type="evidence" value="ECO:0007669"/>
    <property type="project" value="UniProtKB-KW"/>
</dbReference>
<dbReference type="AlphaFoldDB" id="A0AA39GGE0"/>
<comment type="similarity">
    <text evidence="1 3">Belongs to the type-B carboxylesterase/lipase family.</text>
</comment>
<gene>
    <name evidence="5" type="ORF">NLU13_6794</name>
</gene>
<feature type="domain" description="Carboxylesterase type B" evidence="4">
    <location>
        <begin position="179"/>
        <end position="669"/>
    </location>
</feature>
<evidence type="ECO:0000259" key="4">
    <source>
        <dbReference type="Pfam" id="PF00135"/>
    </source>
</evidence>
<keyword evidence="6" id="KW-1185">Reference proteome</keyword>
<name>A0AA39GGE0_SARSR</name>
<evidence type="ECO:0000256" key="3">
    <source>
        <dbReference type="RuleBase" id="RU361235"/>
    </source>
</evidence>
<evidence type="ECO:0000313" key="6">
    <source>
        <dbReference type="Proteomes" id="UP001175261"/>
    </source>
</evidence>
<proteinExistence type="inferred from homology"/>
<comment type="caution">
    <text evidence="5">The sequence shown here is derived from an EMBL/GenBank/DDBJ whole genome shotgun (WGS) entry which is preliminary data.</text>
</comment>
<accession>A0AA39GGE0</accession>
<keyword evidence="3" id="KW-0732">Signal</keyword>
<dbReference type="PROSITE" id="PS00122">
    <property type="entry name" value="CARBOXYLESTERASE_B_1"/>
    <property type="match status" value="1"/>
</dbReference>
<dbReference type="PANTHER" id="PTHR43142">
    <property type="entry name" value="CARBOXYLIC ESTER HYDROLASE"/>
    <property type="match status" value="1"/>
</dbReference>
<dbReference type="SUPFAM" id="SSF53474">
    <property type="entry name" value="alpha/beta-Hydrolases"/>
    <property type="match status" value="1"/>
</dbReference>
<dbReference type="Proteomes" id="UP001175261">
    <property type="component" value="Unassembled WGS sequence"/>
</dbReference>
<evidence type="ECO:0000256" key="2">
    <source>
        <dbReference type="ARBA" id="ARBA00022801"/>
    </source>
</evidence>
<feature type="signal peptide" evidence="3">
    <location>
        <begin position="1"/>
        <end position="19"/>
    </location>
</feature>
<dbReference type="Pfam" id="PF00135">
    <property type="entry name" value="COesterase"/>
    <property type="match status" value="1"/>
</dbReference>
<dbReference type="EC" id="3.1.1.-" evidence="3"/>
<dbReference type="InterPro" id="IPR002018">
    <property type="entry name" value="CarbesteraseB"/>
</dbReference>
<dbReference type="InterPro" id="IPR029058">
    <property type="entry name" value="AB_hydrolase_fold"/>
</dbReference>
<organism evidence="5 6">
    <name type="scientific">Sarocladium strictum</name>
    <name type="common">Black bundle disease fungus</name>
    <name type="synonym">Acremonium strictum</name>
    <dbReference type="NCBI Taxonomy" id="5046"/>
    <lineage>
        <taxon>Eukaryota</taxon>
        <taxon>Fungi</taxon>
        <taxon>Dikarya</taxon>
        <taxon>Ascomycota</taxon>
        <taxon>Pezizomycotina</taxon>
        <taxon>Sordariomycetes</taxon>
        <taxon>Hypocreomycetidae</taxon>
        <taxon>Hypocreales</taxon>
        <taxon>Sarocladiaceae</taxon>
        <taxon>Sarocladium</taxon>
    </lineage>
</organism>